<gene>
    <name evidence="7" type="ORF">GCM10020367_06290</name>
</gene>
<organism evidence="7 8">
    <name type="scientific">Streptomyces sannanensis</name>
    <dbReference type="NCBI Taxonomy" id="285536"/>
    <lineage>
        <taxon>Bacteria</taxon>
        <taxon>Bacillati</taxon>
        <taxon>Actinomycetota</taxon>
        <taxon>Actinomycetes</taxon>
        <taxon>Kitasatosporales</taxon>
        <taxon>Streptomycetaceae</taxon>
        <taxon>Streptomyces</taxon>
    </lineage>
</organism>
<evidence type="ECO:0000256" key="3">
    <source>
        <dbReference type="ARBA" id="ARBA00022827"/>
    </source>
</evidence>
<evidence type="ECO:0000313" key="7">
    <source>
        <dbReference type="EMBL" id="GAA3368336.1"/>
    </source>
</evidence>
<evidence type="ECO:0000256" key="4">
    <source>
        <dbReference type="ARBA" id="ARBA00023002"/>
    </source>
</evidence>
<dbReference type="PRINTS" id="PR00411">
    <property type="entry name" value="PNDRDTASEI"/>
</dbReference>
<dbReference type="PANTHER" id="PTHR43557:SF2">
    <property type="entry name" value="RIESKE DOMAIN-CONTAINING PROTEIN-RELATED"/>
    <property type="match status" value="1"/>
</dbReference>
<feature type="domain" description="FAD/NAD(P)-binding" evidence="5">
    <location>
        <begin position="4"/>
        <end position="289"/>
    </location>
</feature>
<dbReference type="Proteomes" id="UP001499990">
    <property type="component" value="Unassembled WGS sequence"/>
</dbReference>
<evidence type="ECO:0000259" key="6">
    <source>
        <dbReference type="Pfam" id="PF14759"/>
    </source>
</evidence>
<dbReference type="Gene3D" id="3.50.50.60">
    <property type="entry name" value="FAD/NAD(P)-binding domain"/>
    <property type="match status" value="2"/>
</dbReference>
<sequence>MTGRIVIAGASMGGLRAAEQLRAAGWAGAITVVGDEPHMPYNRPPLSKEVLAGKAPFESLAFAPKAAAADVEWRLGTKVVAARLDERTVELDDGTALAYDGLVVATGMRPRRLRCEGPLAGRHTVRTLADAQGLREELTRPGARVVVVGGGFIGCEVAATAVGLGVTEVTVVDPLPLPMVGPLGELLARALLKRHEERGVHFALGTGVAGFEGEDRVTGVVLGDGTVLPADVVVESVGSIANTEWLDGNGLDLTDGVLTDELLRVGGLPEVVAVGDVARFPNARYDGVPRRVEHWSIPTDTAKHAAKALVAHLVGGKAELAPFAPLPTFWSDQHEFRLQSFGSPVLGKDDVRVLDGDPDDDVLVGYHHDGRLVGVVALGGQAAAMGAARYRAQLLKQPALTA</sequence>
<dbReference type="InterPro" id="IPR016156">
    <property type="entry name" value="FAD/NAD-linked_Rdtase_dimer_sf"/>
</dbReference>
<dbReference type="SUPFAM" id="SSF55424">
    <property type="entry name" value="FAD/NAD-linked reductases, dimerisation (C-terminal) domain"/>
    <property type="match status" value="1"/>
</dbReference>
<dbReference type="EMBL" id="BAAAYL010000001">
    <property type="protein sequence ID" value="GAA3368336.1"/>
    <property type="molecule type" value="Genomic_DNA"/>
</dbReference>
<evidence type="ECO:0000313" key="8">
    <source>
        <dbReference type="Proteomes" id="UP001499990"/>
    </source>
</evidence>
<accession>A0ABP6S523</accession>
<keyword evidence="2" id="KW-0285">Flavoprotein</keyword>
<evidence type="ECO:0000256" key="2">
    <source>
        <dbReference type="ARBA" id="ARBA00022630"/>
    </source>
</evidence>
<proteinExistence type="predicted"/>
<comment type="caution">
    <text evidence="7">The sequence shown here is derived from an EMBL/GenBank/DDBJ whole genome shotgun (WGS) entry which is preliminary data.</text>
</comment>
<evidence type="ECO:0000256" key="1">
    <source>
        <dbReference type="ARBA" id="ARBA00001974"/>
    </source>
</evidence>
<dbReference type="Pfam" id="PF14759">
    <property type="entry name" value="Reductase_C"/>
    <property type="match status" value="1"/>
</dbReference>
<dbReference type="PANTHER" id="PTHR43557">
    <property type="entry name" value="APOPTOSIS-INDUCING FACTOR 1"/>
    <property type="match status" value="1"/>
</dbReference>
<dbReference type="SUPFAM" id="SSF51905">
    <property type="entry name" value="FAD/NAD(P)-binding domain"/>
    <property type="match status" value="1"/>
</dbReference>
<dbReference type="RefSeq" id="WP_345034405.1">
    <property type="nucleotide sequence ID" value="NZ_BAAAYL010000001.1"/>
</dbReference>
<dbReference type="Pfam" id="PF07992">
    <property type="entry name" value="Pyr_redox_2"/>
    <property type="match status" value="1"/>
</dbReference>
<dbReference type="InterPro" id="IPR028202">
    <property type="entry name" value="Reductase_C"/>
</dbReference>
<comment type="cofactor">
    <cofactor evidence="1">
        <name>FAD</name>
        <dbReference type="ChEBI" id="CHEBI:57692"/>
    </cofactor>
</comment>
<protein>
    <submittedName>
        <fullName evidence="7">FAD/NAD(P)-binding oxidoreductase</fullName>
    </submittedName>
</protein>
<keyword evidence="8" id="KW-1185">Reference proteome</keyword>
<evidence type="ECO:0000259" key="5">
    <source>
        <dbReference type="Pfam" id="PF07992"/>
    </source>
</evidence>
<keyword evidence="3" id="KW-0274">FAD</keyword>
<name>A0ABP6S523_9ACTN</name>
<keyword evidence="4" id="KW-0560">Oxidoreductase</keyword>
<dbReference type="Gene3D" id="3.30.390.30">
    <property type="match status" value="1"/>
</dbReference>
<reference evidence="8" key="1">
    <citation type="journal article" date="2019" name="Int. J. Syst. Evol. Microbiol.">
        <title>The Global Catalogue of Microorganisms (GCM) 10K type strain sequencing project: providing services to taxonomists for standard genome sequencing and annotation.</title>
        <authorList>
            <consortium name="The Broad Institute Genomics Platform"/>
            <consortium name="The Broad Institute Genome Sequencing Center for Infectious Disease"/>
            <person name="Wu L."/>
            <person name="Ma J."/>
        </authorList>
    </citation>
    <scope>NUCLEOTIDE SEQUENCE [LARGE SCALE GENOMIC DNA]</scope>
    <source>
        <strain evidence="8">JCM 9651</strain>
    </source>
</reference>
<dbReference type="PRINTS" id="PR00368">
    <property type="entry name" value="FADPNR"/>
</dbReference>
<feature type="domain" description="Reductase C-terminal" evidence="6">
    <location>
        <begin position="329"/>
        <end position="388"/>
    </location>
</feature>
<dbReference type="InterPro" id="IPR023753">
    <property type="entry name" value="FAD/NAD-binding_dom"/>
</dbReference>
<dbReference type="InterPro" id="IPR050446">
    <property type="entry name" value="FAD-oxidoreductase/Apoptosis"/>
</dbReference>
<dbReference type="InterPro" id="IPR036188">
    <property type="entry name" value="FAD/NAD-bd_sf"/>
</dbReference>